<dbReference type="Pfam" id="PF00226">
    <property type="entry name" value="DnaJ"/>
    <property type="match status" value="1"/>
</dbReference>
<evidence type="ECO:0000256" key="1">
    <source>
        <dbReference type="SAM" id="MobiDB-lite"/>
    </source>
</evidence>
<dbReference type="SUPFAM" id="SSF46565">
    <property type="entry name" value="Chaperone J-domain"/>
    <property type="match status" value="1"/>
</dbReference>
<feature type="domain" description="J" evidence="3">
    <location>
        <begin position="77"/>
        <end position="138"/>
    </location>
</feature>
<evidence type="ECO:0000256" key="2">
    <source>
        <dbReference type="SAM" id="Phobius"/>
    </source>
</evidence>
<dbReference type="AlphaFoldDB" id="V5RJP8"/>
<keyword evidence="2" id="KW-1133">Transmembrane helix</keyword>
<dbReference type="STRING" id="1276258.SAPIS_v1c08580"/>
<dbReference type="PROSITE" id="PS50076">
    <property type="entry name" value="DNAJ_2"/>
    <property type="match status" value="1"/>
</dbReference>
<dbReference type="EMBL" id="CP006682">
    <property type="protein sequence ID" value="AHB36703.1"/>
    <property type="molecule type" value="Genomic_DNA"/>
</dbReference>
<reference evidence="4 5" key="1">
    <citation type="journal article" date="2014" name="Genome Announc.">
        <title>Complete Genome Sequence of Spiroplasma apis B31T (ATCC 33834), a Bacterium Associated with May Disease of Honeybees (Apis mellifera).</title>
        <authorList>
            <person name="Ku C."/>
            <person name="Lo W.S."/>
            <person name="Chen L.L."/>
            <person name="Kuo C.H."/>
        </authorList>
    </citation>
    <scope>NUCLEOTIDE SEQUENCE [LARGE SCALE GENOMIC DNA]</scope>
    <source>
        <strain evidence="4">B31</strain>
    </source>
</reference>
<dbReference type="InterPro" id="IPR001623">
    <property type="entry name" value="DnaJ_domain"/>
</dbReference>
<feature type="compositionally biased region" description="Low complexity" evidence="1">
    <location>
        <begin position="57"/>
        <end position="71"/>
    </location>
</feature>
<name>V5RJP8_SPIAP</name>
<keyword evidence="5" id="KW-1185">Reference proteome</keyword>
<evidence type="ECO:0000313" key="4">
    <source>
        <dbReference type="EMBL" id="AHB36703.1"/>
    </source>
</evidence>
<dbReference type="SMART" id="SM00271">
    <property type="entry name" value="DnaJ"/>
    <property type="match status" value="1"/>
</dbReference>
<proteinExistence type="predicted"/>
<dbReference type="RefSeq" id="WP_023790055.1">
    <property type="nucleotide sequence ID" value="NC_022998.1"/>
</dbReference>
<dbReference type="Proteomes" id="UP000018550">
    <property type="component" value="Chromosome"/>
</dbReference>
<dbReference type="HOGENOM" id="CLU_1853954_0_0_14"/>
<evidence type="ECO:0000259" key="3">
    <source>
        <dbReference type="PROSITE" id="PS50076"/>
    </source>
</evidence>
<dbReference type="eggNOG" id="COG0484">
    <property type="taxonomic scope" value="Bacteria"/>
</dbReference>
<feature type="transmembrane region" description="Helical" evidence="2">
    <location>
        <begin position="12"/>
        <end position="29"/>
    </location>
</feature>
<keyword evidence="2" id="KW-0472">Membrane</keyword>
<sequence>MDDLIRFIMRILYYVFIFWIVNLIFNGSARREQKYRKNSEGHNNFDEGFQNQEEWSNRGSRSSNSSHHTGSTSLIDEAYAVFGLTRKASDAEIKKKYRELANKYHPDKNPNDIEAQAEMTKINNAYEIITESRKTQKH</sequence>
<dbReference type="OrthoDB" id="9779889at2"/>
<gene>
    <name evidence="4" type="ORF">SAPIS_v1c08580</name>
</gene>
<dbReference type="PRINTS" id="PR00625">
    <property type="entry name" value="JDOMAIN"/>
</dbReference>
<dbReference type="InterPro" id="IPR036869">
    <property type="entry name" value="J_dom_sf"/>
</dbReference>
<protein>
    <recommendedName>
        <fullName evidence="3">J domain-containing protein</fullName>
    </recommendedName>
</protein>
<feature type="region of interest" description="Disordered" evidence="1">
    <location>
        <begin position="37"/>
        <end position="71"/>
    </location>
</feature>
<dbReference type="InterPro" id="IPR050817">
    <property type="entry name" value="DjlA_DnaK_co-chaperone"/>
</dbReference>
<dbReference type="PANTHER" id="PTHR24074">
    <property type="entry name" value="CO-CHAPERONE PROTEIN DJLA"/>
    <property type="match status" value="1"/>
</dbReference>
<dbReference type="PATRIC" id="fig|1276258.3.peg.879"/>
<dbReference type="Gene3D" id="1.10.287.110">
    <property type="entry name" value="DnaJ domain"/>
    <property type="match status" value="1"/>
</dbReference>
<organism evidence="4 5">
    <name type="scientific">Spiroplasma apis B31</name>
    <dbReference type="NCBI Taxonomy" id="1276258"/>
    <lineage>
        <taxon>Bacteria</taxon>
        <taxon>Bacillati</taxon>
        <taxon>Mycoplasmatota</taxon>
        <taxon>Mollicutes</taxon>
        <taxon>Entomoplasmatales</taxon>
        <taxon>Spiroplasmataceae</taxon>
        <taxon>Spiroplasma</taxon>
    </lineage>
</organism>
<accession>V5RJP8</accession>
<dbReference type="KEGG" id="sapi:SAPIS_v1c08580"/>
<keyword evidence="2" id="KW-0812">Transmembrane</keyword>
<evidence type="ECO:0000313" key="5">
    <source>
        <dbReference type="Proteomes" id="UP000018550"/>
    </source>
</evidence>
<dbReference type="CDD" id="cd06257">
    <property type="entry name" value="DnaJ"/>
    <property type="match status" value="1"/>
</dbReference>